<dbReference type="CDD" id="cd18808">
    <property type="entry name" value="SF1_C_Upf1"/>
    <property type="match status" value="1"/>
</dbReference>
<evidence type="ECO:0000256" key="2">
    <source>
        <dbReference type="SAM" id="MobiDB-lite"/>
    </source>
</evidence>
<accession>A0A1B0G7S9</accession>
<dbReference type="InterPro" id="IPR026122">
    <property type="entry name" value="MOV-10/SDE3_DEXXQ/H-box"/>
</dbReference>
<feature type="compositionally biased region" description="Polar residues" evidence="2">
    <location>
        <begin position="1199"/>
        <end position="1221"/>
    </location>
</feature>
<dbReference type="InterPro" id="IPR027417">
    <property type="entry name" value="P-loop_NTPase"/>
</dbReference>
<feature type="compositionally biased region" description="Low complexity" evidence="2">
    <location>
        <begin position="1388"/>
        <end position="1401"/>
    </location>
</feature>
<evidence type="ECO:0000256" key="1">
    <source>
        <dbReference type="ARBA" id="ARBA00023158"/>
    </source>
</evidence>
<dbReference type="GO" id="GO:0043186">
    <property type="term" value="C:P granule"/>
    <property type="evidence" value="ECO:0007669"/>
    <property type="project" value="TreeGrafter"/>
</dbReference>
<dbReference type="STRING" id="37546.A0A1B0G7S9"/>
<feature type="region of interest" description="Disordered" evidence="2">
    <location>
        <begin position="1343"/>
        <end position="1374"/>
    </location>
</feature>
<feature type="region of interest" description="Disordered" evidence="2">
    <location>
        <begin position="1272"/>
        <end position="1321"/>
    </location>
</feature>
<dbReference type="InterPro" id="IPR041679">
    <property type="entry name" value="DNA2/NAM7-like_C"/>
</dbReference>
<feature type="region of interest" description="Disordered" evidence="2">
    <location>
        <begin position="1127"/>
        <end position="1150"/>
    </location>
</feature>
<feature type="region of interest" description="Disordered" evidence="2">
    <location>
        <begin position="1388"/>
        <end position="1433"/>
    </location>
</feature>
<feature type="region of interest" description="Disordered" evidence="2">
    <location>
        <begin position="1546"/>
        <end position="1567"/>
    </location>
</feature>
<dbReference type="GO" id="GO:0003723">
    <property type="term" value="F:RNA binding"/>
    <property type="evidence" value="ECO:0007669"/>
    <property type="project" value="InterPro"/>
</dbReference>
<dbReference type="VEuPathDB" id="VectorBase:GMOY009368"/>
<dbReference type="Gene3D" id="3.40.50.300">
    <property type="entry name" value="P-loop containing nucleotide triphosphate hydrolases"/>
    <property type="match status" value="2"/>
</dbReference>
<feature type="compositionally biased region" description="Low complexity" evidence="2">
    <location>
        <begin position="1408"/>
        <end position="1424"/>
    </location>
</feature>
<dbReference type="InterPro" id="IPR045055">
    <property type="entry name" value="DNA2/NAM7-like"/>
</dbReference>
<organism evidence="4 5">
    <name type="scientific">Glossina morsitans morsitans</name>
    <name type="common">Savannah tsetse fly</name>
    <dbReference type="NCBI Taxonomy" id="37546"/>
    <lineage>
        <taxon>Eukaryota</taxon>
        <taxon>Metazoa</taxon>
        <taxon>Ecdysozoa</taxon>
        <taxon>Arthropoda</taxon>
        <taxon>Hexapoda</taxon>
        <taxon>Insecta</taxon>
        <taxon>Pterygota</taxon>
        <taxon>Neoptera</taxon>
        <taxon>Endopterygota</taxon>
        <taxon>Diptera</taxon>
        <taxon>Brachycera</taxon>
        <taxon>Muscomorpha</taxon>
        <taxon>Hippoboscoidea</taxon>
        <taxon>Glossinidae</taxon>
        <taxon>Glossina</taxon>
    </lineage>
</organism>
<proteinExistence type="predicted"/>
<dbReference type="PANTHER" id="PTHR10887">
    <property type="entry name" value="DNA2/NAM7 HELICASE FAMILY"/>
    <property type="match status" value="1"/>
</dbReference>
<reference evidence="4" key="1">
    <citation type="submission" date="2020-05" db="UniProtKB">
        <authorList>
            <consortium name="EnsemblMetazoa"/>
        </authorList>
    </citation>
    <scope>IDENTIFICATION</scope>
    <source>
        <strain evidence="4">Yale</strain>
    </source>
</reference>
<dbReference type="PhylomeDB" id="A0A1B0G7S9"/>
<dbReference type="EnsemblMetazoa" id="GMOY009368-RA">
    <property type="protein sequence ID" value="GMOY009368-PA"/>
    <property type="gene ID" value="GMOY009368"/>
</dbReference>
<evidence type="ECO:0000259" key="3">
    <source>
        <dbReference type="PROSITE" id="PS00028"/>
    </source>
</evidence>
<keyword evidence="1" id="KW-0943">RNA-mediated gene silencing</keyword>
<feature type="compositionally biased region" description="Polar residues" evidence="2">
    <location>
        <begin position="1292"/>
        <end position="1321"/>
    </location>
</feature>
<feature type="region of interest" description="Disordered" evidence="2">
    <location>
        <begin position="1198"/>
        <end position="1221"/>
    </location>
</feature>
<protein>
    <recommendedName>
        <fullName evidence="3">C2H2-type domain-containing protein</fullName>
    </recommendedName>
</protein>
<evidence type="ECO:0000313" key="4">
    <source>
        <dbReference type="EnsemblMetazoa" id="GMOY009368-PA"/>
    </source>
</evidence>
<feature type="domain" description="C2H2-type" evidence="3">
    <location>
        <begin position="187"/>
        <end position="207"/>
    </location>
</feature>
<evidence type="ECO:0000313" key="5">
    <source>
        <dbReference type="Proteomes" id="UP000092444"/>
    </source>
</evidence>
<dbReference type="InterPro" id="IPR047187">
    <property type="entry name" value="SF1_C_Upf1"/>
</dbReference>
<dbReference type="InterPro" id="IPR013087">
    <property type="entry name" value="Znf_C2H2_type"/>
</dbReference>
<dbReference type="Pfam" id="PF13086">
    <property type="entry name" value="AAA_11"/>
    <property type="match status" value="2"/>
</dbReference>
<feature type="region of interest" description="Disordered" evidence="2">
    <location>
        <begin position="976"/>
        <end position="1011"/>
    </location>
</feature>
<feature type="compositionally biased region" description="Polar residues" evidence="2">
    <location>
        <begin position="1343"/>
        <end position="1357"/>
    </location>
</feature>
<feature type="compositionally biased region" description="Polar residues" evidence="2">
    <location>
        <begin position="1130"/>
        <end position="1140"/>
    </location>
</feature>
<dbReference type="Proteomes" id="UP000092444">
    <property type="component" value="Unassembled WGS sequence"/>
</dbReference>
<dbReference type="SUPFAM" id="SSF52540">
    <property type="entry name" value="P-loop containing nucleoside triphosphate hydrolases"/>
    <property type="match status" value="1"/>
</dbReference>
<feature type="compositionally biased region" description="Low complexity" evidence="2">
    <location>
        <begin position="1277"/>
        <end position="1291"/>
    </location>
</feature>
<dbReference type="GO" id="GO:0035194">
    <property type="term" value="P:regulatory ncRNA-mediated post-transcriptional gene silencing"/>
    <property type="evidence" value="ECO:0007669"/>
    <property type="project" value="TreeGrafter"/>
</dbReference>
<dbReference type="GO" id="GO:0005829">
    <property type="term" value="C:cytosol"/>
    <property type="evidence" value="ECO:0007669"/>
    <property type="project" value="TreeGrafter"/>
</dbReference>
<dbReference type="PROSITE" id="PS00028">
    <property type="entry name" value="ZINC_FINGER_C2H2_1"/>
    <property type="match status" value="1"/>
</dbReference>
<sequence length="1567" mass="175232">MSNSDESTATNITLVSNKSEKLKRRKWNQTEYELIGDFLLNLYHRQVFTKNKHEFSVLRKEETLKEFLTFSKTAKVGEKFEKLSDVDNFGALLQNTGFLVESSDKSPFFKLKSSTLIRYRKNKLEKLDKLRINLDITDGQPSKSIDKENNAGTIDEIDESSQAYQLQYQGTTLQERNNDFCLTNTGCGICQENFETMSAFEEHIQKHSDDSDFEFLNSLTKFTTKDNLVIERIILVQTRSVIYALNLKVPYEMPAEGHDNFYVDSHLFTLHMEYPIVLVCHLKESKEIRIVEEHHLTISHELPSIKFGYNPNHIPKAKPFQPKIKLLPYLPPKKVEDALSDDFFCEALMKNSKEFQEYIKNDKILQLSTYASSLTTLLQIEDVDTIKEYDKLTQQNVVVNSCGDDYSLKLKGKNVFIENILSPVDNVIIKGAGKTYTGIITAVNVNRVSFCRDDQIIPLKAANETAKAKYTVSFRPSRFSIRHQYRALTLLSSNMRKFQRFLFPSDVDPLPAAHLSLDLYNKHIKHNPEQFQAVCNIVQGPRRDATYIIFGPPGTGKTTTVVEAILQLLKKPNTKILAVASSNAACDEVALRLCQALEPLNLRRTIARIYARSFEKRVDFIDDLLLDHSNMYDSHFFPCVDVLHMYRIVVCTLSIVAKLATGRFGKGITHIFIDEVAACTETEALLAIVNIANDASSLIISGDHKQLGPILQSTRSENLGLGVSLMDRLMERECYRCNADTGDYNRSIQTRLRLNFRSHPEIVNLFSGLYYNHTLEAKSNIIELNVVMDYVKDFLYYGINGEPVNEADIGIISPYKKQYQCIQEQLNLRKWFKIETGAVESFQGREKPIIIVSFVRSRTETLGFLKNPRRLNVTISRAKSLLILIGNAQTLSMNEDFAHIIDMCRRHGSFRGEEFKKNPNKSFLKSMEDLTLEEQQQFNIKRVTNNGRYAFVKKTGFGKHNAVAGKGEGEVIEQAKNNNSNINARRRSKRSGYERRQRNVKSVNVSKDGAKSVEKQSKLNVTNVERLFNELPKVPQLVKSAENNASKGMNSVKTSHPHTSHLNFLPVANPFIGMTNNNVSFNNQGFYNAYTFQMPSMGNGSSQMRAAGNGSSQMRLTGNQPFQSRPMLNGLSQMQSTGNGPPQMRPRSDISSQMRPMGNVPQQMWPKCNVPSQTGHIFNGFSQMPSMGNGPQTRPMFNAPSQMPGNNPSSTVNNSNFHGSSIPSMSDKIKYDKTALLDIRKKITTTTVARKADKHQTSNSLTDSHNLCYEKHKNSKHTQSSSNTDSSTSTSNLLAKTSAKQSRKQSSSPISDTVKNNKTATSSCGATVAETATAVSAVRQTMISTTPSSQQDKPNTSTDRKSSSNDPASPPVKSDILTNLSIQQSNLTNNTSCSASTASSNRPLDGNTTTSHSTARSGSAGSTSNYSGNPLISKPTTTNSAVLTAATASSQLASKRQSSPVVCITTSSEATNHRGTYAHTSAELTSNRALINPTYSQRFPVACITTRSEASNHRTNYTYTSAELSSNRGAYSPQHVYYETVTRPESNLRSSNQGRTRTKTYSGCQIS</sequence>
<keyword evidence="5" id="KW-1185">Reference proteome</keyword>
<dbReference type="Pfam" id="PF13087">
    <property type="entry name" value="AAA_12"/>
    <property type="match status" value="1"/>
</dbReference>
<dbReference type="CDD" id="cd18038">
    <property type="entry name" value="DEXXQc_Helz-like"/>
    <property type="match status" value="1"/>
</dbReference>
<dbReference type="GO" id="GO:0032574">
    <property type="term" value="F:5'-3' RNA helicase activity"/>
    <property type="evidence" value="ECO:0007669"/>
    <property type="project" value="InterPro"/>
</dbReference>
<dbReference type="EMBL" id="CCAG010016894">
    <property type="status" value="NOT_ANNOTATED_CDS"/>
    <property type="molecule type" value="Genomic_DNA"/>
</dbReference>
<dbReference type="InterPro" id="IPR041677">
    <property type="entry name" value="DNA2/NAM7_AAA_11"/>
</dbReference>
<name>A0A1B0G7S9_GLOMM</name>
<dbReference type="PANTHER" id="PTHR10887:SF419">
    <property type="entry name" value="RNA HELICASE MOV10L1"/>
    <property type="match status" value="1"/>
</dbReference>